<sequence length="155" mass="16341">MAASKKSTVLGLCLWEGTDKPRRVDFVADNEAIESQLGGHIQNDNLHLNDTRRKRLDTPTEVRTYTGTGAASRTILFGFSPSAVIVFAVGKPFSQATTGCTKQYAGIAAGGQNSLGVTLSTAQVTVRQTQTAPTDGSGMASLNESGVTYAVLAFR</sequence>
<proteinExistence type="predicted"/>
<reference evidence="1" key="1">
    <citation type="journal article" date="2021" name="Proc. Natl. Acad. Sci. U.S.A.">
        <title>A Catalog of Tens of Thousands of Viruses from Human Metagenomes Reveals Hidden Associations with Chronic Diseases.</title>
        <authorList>
            <person name="Tisza M.J."/>
            <person name="Buck C.B."/>
        </authorList>
    </citation>
    <scope>NUCLEOTIDE SEQUENCE</scope>
    <source>
        <strain evidence="1">Ct3hC12</strain>
    </source>
</reference>
<name>A0A8S5NXH1_9CAUD</name>
<accession>A0A8S5NXH1</accession>
<organism evidence="1">
    <name type="scientific">Myoviridae sp. ct3hC12</name>
    <dbReference type="NCBI Taxonomy" id="2825026"/>
    <lineage>
        <taxon>Viruses</taxon>
        <taxon>Duplodnaviria</taxon>
        <taxon>Heunggongvirae</taxon>
        <taxon>Uroviricota</taxon>
        <taxon>Caudoviricetes</taxon>
    </lineage>
</organism>
<evidence type="ECO:0000313" key="1">
    <source>
        <dbReference type="EMBL" id="DAD98922.1"/>
    </source>
</evidence>
<protein>
    <submittedName>
        <fullName evidence="1">Uncharacterized protein</fullName>
    </submittedName>
</protein>
<dbReference type="EMBL" id="BK015270">
    <property type="protein sequence ID" value="DAD98922.1"/>
    <property type="molecule type" value="Genomic_DNA"/>
</dbReference>